<dbReference type="OrthoDB" id="9804578at2"/>
<evidence type="ECO:0000256" key="1">
    <source>
        <dbReference type="ARBA" id="ARBA00003365"/>
    </source>
</evidence>
<dbReference type="InterPro" id="IPR013785">
    <property type="entry name" value="Aldolase_TIM"/>
</dbReference>
<dbReference type="InterPro" id="IPR002028">
    <property type="entry name" value="Trp_synthase_suA"/>
</dbReference>
<feature type="active site" description="Proton acceptor" evidence="9">
    <location>
        <position position="48"/>
    </location>
</feature>
<keyword evidence="6 9" id="KW-0057">Aromatic amino acid biosynthesis</keyword>
<evidence type="ECO:0000256" key="9">
    <source>
        <dbReference type="HAMAP-Rule" id="MF_00131"/>
    </source>
</evidence>
<evidence type="ECO:0000256" key="8">
    <source>
        <dbReference type="ARBA" id="ARBA00049047"/>
    </source>
</evidence>
<dbReference type="PROSITE" id="PS00167">
    <property type="entry name" value="TRP_SYNTHASE_ALPHA"/>
    <property type="match status" value="1"/>
</dbReference>
<keyword evidence="7 9" id="KW-0456">Lyase</keyword>
<organism evidence="11 12">
    <name type="scientific">Oceanithermus desulfurans NBRC 100063</name>
    <dbReference type="NCBI Taxonomy" id="1227550"/>
    <lineage>
        <taxon>Bacteria</taxon>
        <taxon>Thermotogati</taxon>
        <taxon>Deinococcota</taxon>
        <taxon>Deinococci</taxon>
        <taxon>Thermales</taxon>
        <taxon>Thermaceae</taxon>
        <taxon>Oceanithermus</taxon>
    </lineage>
</organism>
<evidence type="ECO:0000256" key="4">
    <source>
        <dbReference type="ARBA" id="ARBA00022605"/>
    </source>
</evidence>
<evidence type="ECO:0000313" key="12">
    <source>
        <dbReference type="Proteomes" id="UP000321827"/>
    </source>
</evidence>
<dbReference type="GO" id="GO:0004834">
    <property type="term" value="F:tryptophan synthase activity"/>
    <property type="evidence" value="ECO:0007669"/>
    <property type="project" value="UniProtKB-UniRule"/>
</dbReference>
<dbReference type="UniPathway" id="UPA00035">
    <property type="reaction ID" value="UER00044"/>
</dbReference>
<name>A0A511RI64_9DEIN</name>
<keyword evidence="5 9" id="KW-0822">Tryptophan biosynthesis</keyword>
<proteinExistence type="inferred from homology"/>
<comment type="caution">
    <text evidence="11">The sequence shown here is derived from an EMBL/GenBank/DDBJ whole genome shotgun (WGS) entry which is preliminary data.</text>
</comment>
<evidence type="ECO:0000256" key="2">
    <source>
        <dbReference type="ARBA" id="ARBA00004733"/>
    </source>
</evidence>
<dbReference type="FunFam" id="3.20.20.70:FF:000037">
    <property type="entry name" value="Tryptophan synthase alpha chain"/>
    <property type="match status" value="1"/>
</dbReference>
<dbReference type="GO" id="GO:0005829">
    <property type="term" value="C:cytosol"/>
    <property type="evidence" value="ECO:0007669"/>
    <property type="project" value="TreeGrafter"/>
</dbReference>
<evidence type="ECO:0000256" key="7">
    <source>
        <dbReference type="ARBA" id="ARBA00023239"/>
    </source>
</evidence>
<feature type="active site" description="Proton acceptor" evidence="9">
    <location>
        <position position="59"/>
    </location>
</feature>
<evidence type="ECO:0000313" key="11">
    <source>
        <dbReference type="EMBL" id="GEM89328.1"/>
    </source>
</evidence>
<evidence type="ECO:0000256" key="5">
    <source>
        <dbReference type="ARBA" id="ARBA00022822"/>
    </source>
</evidence>
<dbReference type="Pfam" id="PF00290">
    <property type="entry name" value="Trp_syntA"/>
    <property type="match status" value="1"/>
</dbReference>
<keyword evidence="4 9" id="KW-0028">Amino-acid biosynthesis</keyword>
<dbReference type="Gene3D" id="3.20.20.70">
    <property type="entry name" value="Aldolase class I"/>
    <property type="match status" value="1"/>
</dbReference>
<comment type="catalytic activity">
    <reaction evidence="8 9">
        <text>(1S,2R)-1-C-(indol-3-yl)glycerol 3-phosphate + L-serine = D-glyceraldehyde 3-phosphate + L-tryptophan + H2O</text>
        <dbReference type="Rhea" id="RHEA:10532"/>
        <dbReference type="ChEBI" id="CHEBI:15377"/>
        <dbReference type="ChEBI" id="CHEBI:33384"/>
        <dbReference type="ChEBI" id="CHEBI:57912"/>
        <dbReference type="ChEBI" id="CHEBI:58866"/>
        <dbReference type="ChEBI" id="CHEBI:59776"/>
        <dbReference type="EC" id="4.2.1.20"/>
    </reaction>
</comment>
<dbReference type="InterPro" id="IPR011060">
    <property type="entry name" value="RibuloseP-bd_barrel"/>
</dbReference>
<comment type="similarity">
    <text evidence="9 10">Belongs to the TrpA family.</text>
</comment>
<dbReference type="RefSeq" id="WP_147146037.1">
    <property type="nucleotide sequence ID" value="NZ_BJXN01000004.1"/>
</dbReference>
<dbReference type="NCBIfam" id="TIGR00262">
    <property type="entry name" value="trpA"/>
    <property type="match status" value="1"/>
</dbReference>
<dbReference type="HAMAP" id="MF_00131">
    <property type="entry name" value="Trp_synth_alpha"/>
    <property type="match status" value="1"/>
</dbReference>
<dbReference type="CDD" id="cd04724">
    <property type="entry name" value="Tryptophan_synthase_alpha"/>
    <property type="match status" value="1"/>
</dbReference>
<dbReference type="EC" id="4.2.1.20" evidence="9"/>
<evidence type="ECO:0000256" key="6">
    <source>
        <dbReference type="ARBA" id="ARBA00023141"/>
    </source>
</evidence>
<evidence type="ECO:0000256" key="3">
    <source>
        <dbReference type="ARBA" id="ARBA00011270"/>
    </source>
</evidence>
<dbReference type="InterPro" id="IPR018204">
    <property type="entry name" value="Trp_synthase_alpha_AS"/>
</dbReference>
<comment type="pathway">
    <text evidence="2 9">Amino-acid biosynthesis; L-tryptophan biosynthesis; L-tryptophan from chorismate: step 5/5.</text>
</comment>
<protein>
    <recommendedName>
        <fullName evidence="9">Tryptophan synthase alpha chain</fullName>
        <ecNumber evidence="9">4.2.1.20</ecNumber>
    </recommendedName>
</protein>
<evidence type="ECO:0000256" key="10">
    <source>
        <dbReference type="RuleBase" id="RU003662"/>
    </source>
</evidence>
<accession>A0A511RI64</accession>
<dbReference type="PANTHER" id="PTHR43406">
    <property type="entry name" value="TRYPTOPHAN SYNTHASE, ALPHA CHAIN"/>
    <property type="match status" value="1"/>
</dbReference>
<dbReference type="EMBL" id="BJXN01000004">
    <property type="protein sequence ID" value="GEM89328.1"/>
    <property type="molecule type" value="Genomic_DNA"/>
</dbReference>
<sequence length="257" mass="27304">MSRIHAAFQRAREEGRAAVVPYLTAGYPGPEAYLDTATRLLEFADLMEIGLPYSDPLGDGPTIQRSGEAALRAGVRTADVVELVAALRRRTDKPLLLMTYINPVFAWGPARFFAAFAEAGLDGVILPDLPPDEDPDVVRAAHDAGLATVFLLAPTSTDARIREVVRHTTGFVYTVSVTGVTGARSELPDLAPLVERIRALTDLPVAIGFGVSGAETARQAARVADGVVVGSALIKRLASGEDPAPLLAEIRRAARVE</sequence>
<dbReference type="AlphaFoldDB" id="A0A511RI64"/>
<dbReference type="Proteomes" id="UP000321827">
    <property type="component" value="Unassembled WGS sequence"/>
</dbReference>
<gene>
    <name evidence="9 11" type="primary">trpA</name>
    <name evidence="11" type="ORF">ODE01S_07620</name>
</gene>
<comment type="subunit">
    <text evidence="3 9">Tetramer of two alpha and two beta chains.</text>
</comment>
<dbReference type="PANTHER" id="PTHR43406:SF1">
    <property type="entry name" value="TRYPTOPHAN SYNTHASE ALPHA CHAIN, CHLOROPLASTIC"/>
    <property type="match status" value="1"/>
</dbReference>
<reference evidence="11 12" key="1">
    <citation type="submission" date="2019-07" db="EMBL/GenBank/DDBJ databases">
        <title>Whole genome shotgun sequence of Oceanithermus desulfurans NBRC 100063.</title>
        <authorList>
            <person name="Hosoyama A."/>
            <person name="Uohara A."/>
            <person name="Ohji S."/>
            <person name="Ichikawa N."/>
        </authorList>
    </citation>
    <scope>NUCLEOTIDE SEQUENCE [LARGE SCALE GENOMIC DNA]</scope>
    <source>
        <strain evidence="11 12">NBRC 100063</strain>
    </source>
</reference>
<comment type="function">
    <text evidence="1 9">The alpha subunit is responsible for the aldol cleavage of indoleglycerol phosphate to indole and glyceraldehyde 3-phosphate.</text>
</comment>
<dbReference type="SUPFAM" id="SSF51366">
    <property type="entry name" value="Ribulose-phoshate binding barrel"/>
    <property type="match status" value="1"/>
</dbReference>